<comment type="similarity">
    <text evidence="2">Belongs to the SNU66/SART1 family.</text>
</comment>
<proteinExistence type="inferred from homology"/>
<dbReference type="GO" id="GO:0000481">
    <property type="term" value="P:maturation of 5S rRNA"/>
    <property type="evidence" value="ECO:0007669"/>
    <property type="project" value="TreeGrafter"/>
</dbReference>
<dbReference type="WBParaSite" id="Hba_01406">
    <property type="protein sequence ID" value="Hba_01406"/>
    <property type="gene ID" value="Hba_01406"/>
</dbReference>
<comment type="subcellular location">
    <subcellularLocation>
        <location evidence="1">Nucleus</location>
    </subcellularLocation>
</comment>
<keyword evidence="7" id="KW-1185">Reference proteome</keyword>
<evidence type="ECO:0000256" key="1">
    <source>
        <dbReference type="ARBA" id="ARBA00004123"/>
    </source>
</evidence>
<organism evidence="7 8">
    <name type="scientific">Heterorhabditis bacteriophora</name>
    <name type="common">Entomopathogenic nematode worm</name>
    <dbReference type="NCBI Taxonomy" id="37862"/>
    <lineage>
        <taxon>Eukaryota</taxon>
        <taxon>Metazoa</taxon>
        <taxon>Ecdysozoa</taxon>
        <taxon>Nematoda</taxon>
        <taxon>Chromadorea</taxon>
        <taxon>Rhabditida</taxon>
        <taxon>Rhabditina</taxon>
        <taxon>Rhabditomorpha</taxon>
        <taxon>Strongyloidea</taxon>
        <taxon>Heterorhabditidae</taxon>
        <taxon>Heterorhabditis</taxon>
    </lineage>
</organism>
<evidence type="ECO:0000256" key="5">
    <source>
        <dbReference type="SAM" id="MobiDB-lite"/>
    </source>
</evidence>
<evidence type="ECO:0000256" key="6">
    <source>
        <dbReference type="SAM" id="Phobius"/>
    </source>
</evidence>
<feature type="coiled-coil region" evidence="4">
    <location>
        <begin position="123"/>
        <end position="178"/>
    </location>
</feature>
<feature type="compositionally biased region" description="Basic and acidic residues" evidence="5">
    <location>
        <begin position="21"/>
        <end position="31"/>
    </location>
</feature>
<dbReference type="AlphaFoldDB" id="A0A1I7W9S0"/>
<dbReference type="Proteomes" id="UP000095283">
    <property type="component" value="Unplaced"/>
</dbReference>
<feature type="region of interest" description="Disordered" evidence="5">
    <location>
        <begin position="261"/>
        <end position="288"/>
    </location>
</feature>
<reference evidence="8" key="1">
    <citation type="submission" date="2016-11" db="UniProtKB">
        <authorList>
            <consortium name="WormBaseParasite"/>
        </authorList>
    </citation>
    <scope>IDENTIFICATION</scope>
</reference>
<dbReference type="PANTHER" id="PTHR14152:SF5">
    <property type="entry name" value="U4_U6.U5 TRI-SNRNP-ASSOCIATED PROTEIN 1"/>
    <property type="match status" value="1"/>
</dbReference>
<feature type="transmembrane region" description="Helical" evidence="6">
    <location>
        <begin position="52"/>
        <end position="71"/>
    </location>
</feature>
<keyword evidence="6" id="KW-1133">Transmembrane helix</keyword>
<keyword evidence="3" id="KW-0539">Nucleus</keyword>
<evidence type="ECO:0000256" key="2">
    <source>
        <dbReference type="ARBA" id="ARBA00006076"/>
    </source>
</evidence>
<feature type="region of interest" description="Disordered" evidence="5">
    <location>
        <begin position="1"/>
        <end position="41"/>
    </location>
</feature>
<dbReference type="InterPro" id="IPR005011">
    <property type="entry name" value="SNU66/SART1"/>
</dbReference>
<evidence type="ECO:0000313" key="7">
    <source>
        <dbReference type="Proteomes" id="UP000095283"/>
    </source>
</evidence>
<dbReference type="GO" id="GO:0045292">
    <property type="term" value="P:mRNA cis splicing, via spliceosome"/>
    <property type="evidence" value="ECO:0007669"/>
    <property type="project" value="TreeGrafter"/>
</dbReference>
<evidence type="ECO:0000313" key="8">
    <source>
        <dbReference type="WBParaSite" id="Hba_01406"/>
    </source>
</evidence>
<evidence type="ECO:0000256" key="3">
    <source>
        <dbReference type="ARBA" id="ARBA00023242"/>
    </source>
</evidence>
<name>A0A1I7W9S0_HETBA</name>
<dbReference type="PANTHER" id="PTHR14152">
    <property type="entry name" value="SQUAMOUS CELL CARCINOMA ANTIGEN RECOGNISED BY CYTOTOXIC T LYMPHOCYTES"/>
    <property type="match status" value="1"/>
</dbReference>
<sequence>MGSSSRVTKKRKGDVEDDGTDEGRRTRERRYSSSRSRSTSPKGKRYIIKMCYLFYNLIYVYECSECITSFLYCLTLCSNIEKIFFLMKLIPPIIVFSHAKVVVEDGFEFRHKKAENWGDKKKEQEMKEKLEAAKMKRQVYEKVLKTKGLADTELDGDALSWVNKMRKQEEEKRRAEERVNDLIPDERTEMDIGSRNRNRRHHDGFEGETLGTDGVKQYVKFTSLYPIVNFIDKLNISNYNFSYWFDYRRWKQSQIDRELHRREKTKKKESKGGWLEQGSSGQLDSDDEREIEEYRVKNNSLPIKIIYTNFLLRCLKIMYFLFSFRFHGRNPGKKQTEKRMMRRDKKEMLKQSHNLTMTTVQNIVFMSLSVYGMLVDLWKKCIIIIIRFENSSSTRRLMNSSDTPLGTLTKQLKKQEQLQTPYLVLSGSGRSDQCV</sequence>
<accession>A0A1I7W9S0</accession>
<protein>
    <submittedName>
        <fullName evidence="8">Protein TIC 214</fullName>
    </submittedName>
</protein>
<keyword evidence="6" id="KW-0812">Transmembrane</keyword>
<evidence type="ECO:0000256" key="4">
    <source>
        <dbReference type="SAM" id="Coils"/>
    </source>
</evidence>
<keyword evidence="4" id="KW-0175">Coiled coil</keyword>
<dbReference type="GO" id="GO:0046540">
    <property type="term" value="C:U4/U6 x U5 tri-snRNP complex"/>
    <property type="evidence" value="ECO:0007669"/>
    <property type="project" value="TreeGrafter"/>
</dbReference>
<keyword evidence="6" id="KW-0472">Membrane</keyword>